<accession>A0A5M6IQS4</accession>
<dbReference type="OrthoDB" id="6356376at2"/>
<dbReference type="RefSeq" id="WP_150042741.1">
    <property type="nucleotide sequence ID" value="NZ_OW485601.1"/>
</dbReference>
<proteinExistence type="predicted"/>
<comment type="caution">
    <text evidence="1">The sequence shown here is derived from an EMBL/GenBank/DDBJ whole genome shotgun (WGS) entry which is preliminary data.</text>
</comment>
<evidence type="ECO:0000313" key="2">
    <source>
        <dbReference type="Proteomes" id="UP000325255"/>
    </source>
</evidence>
<dbReference type="Proteomes" id="UP000325255">
    <property type="component" value="Unassembled WGS sequence"/>
</dbReference>
<keyword evidence="2" id="KW-1185">Reference proteome</keyword>
<dbReference type="EMBL" id="VWPK01000036">
    <property type="protein sequence ID" value="KAA5610239.1"/>
    <property type="molecule type" value="Genomic_DNA"/>
</dbReference>
<evidence type="ECO:0000313" key="1">
    <source>
        <dbReference type="EMBL" id="KAA5610239.1"/>
    </source>
</evidence>
<protein>
    <submittedName>
        <fullName evidence="1">Uncharacterized protein</fullName>
    </submittedName>
</protein>
<name>A0A5M6IQS4_9PROT</name>
<reference evidence="1 2" key="1">
    <citation type="submission" date="2019-09" db="EMBL/GenBank/DDBJ databases">
        <title>Genome sequence of Rhodovastum atsumiense, a diverse member of the Acetobacteraceae family of non-sulfur purple photosynthetic bacteria.</title>
        <authorList>
            <person name="Meyer T."/>
            <person name="Kyndt J."/>
        </authorList>
    </citation>
    <scope>NUCLEOTIDE SEQUENCE [LARGE SCALE GENOMIC DNA]</scope>
    <source>
        <strain evidence="1 2">DSM 21279</strain>
    </source>
</reference>
<dbReference type="InterPro" id="IPR045445">
    <property type="entry name" value="DUF6502"/>
</dbReference>
<dbReference type="AlphaFoldDB" id="A0A5M6IQS4"/>
<sequence length="281" mass="31043">MVSDRTASRDVLLKAVLRLLRPLVRLLARNGVTYPVFAELLRGLYVDVVARDLLRDPRDRTDSRISLLSGVHRKEIRRWREAGAASLDVPEDVTLSSQIIARWLGAEPWRDPDGTPRALPRLASAGSPSFEELVASCTRDLRPRAVLDAWMEQGLVSVDAQDRVVLDIRAFVPSPGRDEQMFYFARNLHDHIAAASANVTGSGVARFLDRSVHYDRLPVEAAARLEALGRESAQAMLLAVNRAAIEIADRADATATPGGATQRVNLGVYLYVEDESPETRT</sequence>
<organism evidence="1 2">
    <name type="scientific">Rhodovastum atsumiense</name>
    <dbReference type="NCBI Taxonomy" id="504468"/>
    <lineage>
        <taxon>Bacteria</taxon>
        <taxon>Pseudomonadati</taxon>
        <taxon>Pseudomonadota</taxon>
        <taxon>Alphaproteobacteria</taxon>
        <taxon>Acetobacterales</taxon>
        <taxon>Acetobacteraceae</taxon>
        <taxon>Rhodovastum</taxon>
    </lineage>
</organism>
<gene>
    <name evidence="1" type="ORF">F1189_20515</name>
</gene>
<dbReference type="Pfam" id="PF20112">
    <property type="entry name" value="DUF6502"/>
    <property type="match status" value="1"/>
</dbReference>